<dbReference type="GO" id="GO:0015562">
    <property type="term" value="F:efflux transmembrane transporter activity"/>
    <property type="evidence" value="ECO:0007669"/>
    <property type="project" value="TreeGrafter"/>
</dbReference>
<evidence type="ECO:0000256" key="1">
    <source>
        <dbReference type="SAM" id="MobiDB-lite"/>
    </source>
</evidence>
<feature type="compositionally biased region" description="Polar residues" evidence="1">
    <location>
        <begin position="125"/>
        <end position="134"/>
    </location>
</feature>
<dbReference type="SUPFAM" id="SSF111369">
    <property type="entry name" value="HlyD-like secretion proteins"/>
    <property type="match status" value="1"/>
</dbReference>
<gene>
    <name evidence="2" type="ORF">XA3_20780</name>
</gene>
<dbReference type="KEGG" id="xap:XA3_20780"/>
<feature type="compositionally biased region" description="Basic and acidic residues" evidence="1">
    <location>
        <begin position="137"/>
        <end position="147"/>
    </location>
</feature>
<dbReference type="GO" id="GO:1990281">
    <property type="term" value="C:efflux pump complex"/>
    <property type="evidence" value="ECO:0007669"/>
    <property type="project" value="TreeGrafter"/>
</dbReference>
<dbReference type="PANTHER" id="PTHR30469:SF15">
    <property type="entry name" value="HLYD FAMILY OF SECRETION PROTEINS"/>
    <property type="match status" value="1"/>
</dbReference>
<keyword evidence="3" id="KW-1185">Reference proteome</keyword>
<dbReference type="Gene3D" id="2.40.50.100">
    <property type="match status" value="1"/>
</dbReference>
<dbReference type="PANTHER" id="PTHR30469">
    <property type="entry name" value="MULTIDRUG RESISTANCE PROTEIN MDTA"/>
    <property type="match status" value="1"/>
</dbReference>
<proteinExistence type="predicted"/>
<dbReference type="Gene3D" id="1.10.287.470">
    <property type="entry name" value="Helix hairpin bin"/>
    <property type="match status" value="1"/>
</dbReference>
<dbReference type="EMBL" id="AP026802">
    <property type="protein sequence ID" value="BDR59637.1"/>
    <property type="molecule type" value="Genomic_DNA"/>
</dbReference>
<organism evidence="2 3">
    <name type="scientific">Xylocopilactobacillus apicola</name>
    <dbReference type="NCBI Taxonomy" id="2932184"/>
    <lineage>
        <taxon>Bacteria</taxon>
        <taxon>Bacillati</taxon>
        <taxon>Bacillota</taxon>
        <taxon>Bacilli</taxon>
        <taxon>Lactobacillales</taxon>
        <taxon>Lactobacillaceae</taxon>
        <taxon>Xylocopilactobacillus</taxon>
    </lineage>
</organism>
<dbReference type="AlphaFoldDB" id="A0AAU9DR09"/>
<accession>A0AAU9DR09</accession>
<evidence type="ECO:0000313" key="2">
    <source>
        <dbReference type="EMBL" id="BDR59637.1"/>
    </source>
</evidence>
<evidence type="ECO:0000313" key="3">
    <source>
        <dbReference type="Proteomes" id="UP001321861"/>
    </source>
</evidence>
<protein>
    <submittedName>
        <fullName evidence="2">RND transporter MFP subunit</fullName>
    </submittedName>
</protein>
<name>A0AAU9DR09_9LACO</name>
<reference evidence="2 3" key="1">
    <citation type="journal article" date="2023" name="Microbiol. Spectr.">
        <title>Symbiosis of Carpenter Bees with Uncharacterized Lactic Acid Bacteria Showing NAD Auxotrophy.</title>
        <authorList>
            <person name="Kawasaki S."/>
            <person name="Ozawa K."/>
            <person name="Mori T."/>
            <person name="Yamamoto A."/>
            <person name="Ito M."/>
            <person name="Ohkuma M."/>
            <person name="Sakamoto M."/>
            <person name="Matsutani M."/>
        </authorList>
    </citation>
    <scope>NUCLEOTIDE SEQUENCE [LARGE SCALE GENOMIC DNA]</scope>
    <source>
        <strain evidence="2 3">XA3</strain>
    </source>
</reference>
<feature type="region of interest" description="Disordered" evidence="1">
    <location>
        <begin position="125"/>
        <end position="152"/>
    </location>
</feature>
<sequence length="346" mass="37160">MKKKKVLIISAIVVAVAVIAFVGINRMNRSKAMEAKMMEQSGYETYKVTNVPDLSMSGKIVAGKTQALMSPNGKLDQLNVKDGQEVTNGTVLLTVTDTSVQDNINNQKSVVAKANRMVTSANNALKSAQQSYNQADEESKPSLKDAVSKAQQDVNDANTDLNEENSKLTELQNKLHANLNAPFDGIVSVDNNSKDGVPAITMNSKQKVLQASVSEYDYPKVHVGDSIEITGVDGSPSQKTTITKINQVPSNQGKGTAYYSFSADVNDEFLYGQSVKLKIAQKGLKIPESAVHNGSIFKVVHGKARKIKADVSKSGDVFLVNSGVAKGEVIVANPDDKLKDGENVND</sequence>
<dbReference type="Proteomes" id="UP001321861">
    <property type="component" value="Chromosome"/>
</dbReference>
<dbReference type="RefSeq" id="WP_317635424.1">
    <property type="nucleotide sequence ID" value="NZ_AP026802.1"/>
</dbReference>